<dbReference type="PANTHER" id="PTHR22916:SF56">
    <property type="entry name" value="GLYCOSYL TRANSFERASE"/>
    <property type="match status" value="1"/>
</dbReference>
<dbReference type="InterPro" id="IPR001173">
    <property type="entry name" value="Glyco_trans_2-like"/>
</dbReference>
<sequence>MNDTMQDRPYITVMVPVYNGENFLRQAVDSVLSQPCGDFEVLILDDGSTDRTREIGEAYAAQDNRVHFFTHENVGLGQNRNLGYPHVRGKWLIFLDHDDVMFPGVYTEELRQALEKCESTGIEMIVNSRVRSNEQLGDLRFDRIPTNGIFPSHDPVSWKIPYELATNVYSADLVLRNNITFATTRPEMESIFRHQCAYLANRVMFCNQGFIEIRRASGSQITNNWNRMKMRAVRLAEYSKLPAWHKVHGDDSAAVSKAYEVLSGTIVDFFDAAARAGLPCEDIDKTLSENAVRDDVLQPRAEYTKTARDVLRHYRAGRLGRIKADAILRGLVRVAKRRFATSDQERGADLQWANEQFEEAAKRYPAAILGLIHGEAIGRK</sequence>
<evidence type="ECO:0000313" key="3">
    <source>
        <dbReference type="Proteomes" id="UP000193905"/>
    </source>
</evidence>
<evidence type="ECO:0000313" key="2">
    <source>
        <dbReference type="EMBL" id="OSG95909.1"/>
    </source>
</evidence>
<keyword evidence="2" id="KW-0808">Transferase</keyword>
<dbReference type="EMBL" id="LNKH01000010">
    <property type="protein sequence ID" value="OSG95909.1"/>
    <property type="molecule type" value="Genomic_DNA"/>
</dbReference>
<dbReference type="RefSeq" id="WP_179140665.1">
    <property type="nucleotide sequence ID" value="NZ_JAQCOT010000012.1"/>
</dbReference>
<dbReference type="Pfam" id="PF00535">
    <property type="entry name" value="Glycos_transf_2"/>
    <property type="match status" value="1"/>
</dbReference>
<feature type="domain" description="Glycosyltransferase 2-like" evidence="1">
    <location>
        <begin position="12"/>
        <end position="116"/>
    </location>
</feature>
<dbReference type="Gene3D" id="3.90.550.10">
    <property type="entry name" value="Spore Coat Polysaccharide Biosynthesis Protein SpsA, Chain A"/>
    <property type="match status" value="1"/>
</dbReference>
<dbReference type="PANTHER" id="PTHR22916">
    <property type="entry name" value="GLYCOSYLTRANSFERASE"/>
    <property type="match status" value="1"/>
</dbReference>
<dbReference type="AlphaFoldDB" id="A0A1X2ZNC2"/>
<evidence type="ECO:0000259" key="1">
    <source>
        <dbReference type="Pfam" id="PF00535"/>
    </source>
</evidence>
<dbReference type="CDD" id="cd00761">
    <property type="entry name" value="Glyco_tranf_GTA_type"/>
    <property type="match status" value="1"/>
</dbReference>
<comment type="caution">
    <text evidence="2">The sequence shown here is derived from an EMBL/GenBank/DDBJ whole genome shotgun (WGS) entry which is preliminary data.</text>
</comment>
<proteinExistence type="predicted"/>
<dbReference type="Proteomes" id="UP000193905">
    <property type="component" value="Unassembled WGS sequence"/>
</dbReference>
<gene>
    <name evidence="2" type="ORF">AL0462_1507</name>
</gene>
<dbReference type="GO" id="GO:0016740">
    <property type="term" value="F:transferase activity"/>
    <property type="evidence" value="ECO:0007669"/>
    <property type="project" value="UniProtKB-KW"/>
</dbReference>
<name>A0A1X2ZNC2_BIFAD</name>
<dbReference type="InterPro" id="IPR029044">
    <property type="entry name" value="Nucleotide-diphossugar_trans"/>
</dbReference>
<reference evidence="2 3" key="1">
    <citation type="journal article" date="2016" name="Sci. Rep.">
        <title>Evaluation of genetic diversity among strains of the human gut commensal Bifidobacterium adolescentis.</title>
        <authorList>
            <person name="Duranti S."/>
            <person name="Milani C."/>
            <person name="Lugli G.A."/>
            <person name="Mancabelli L."/>
            <person name="Turroni F."/>
            <person name="Ferrario C."/>
            <person name="Mangifesta M."/>
            <person name="Viappiani A."/>
            <person name="Sanchez B."/>
            <person name="Margolles A."/>
            <person name="van Sinderen D."/>
            <person name="Ventura M."/>
        </authorList>
    </citation>
    <scope>NUCLEOTIDE SEQUENCE [LARGE SCALE GENOMIC DNA]</scope>
    <source>
        <strain evidence="2 3">AL46-2</strain>
    </source>
</reference>
<protein>
    <submittedName>
        <fullName evidence="2">Group 2 glycosyl transferase</fullName>
    </submittedName>
</protein>
<accession>A0A1X2ZNC2</accession>
<organism evidence="2 3">
    <name type="scientific">Bifidobacterium adolescentis</name>
    <dbReference type="NCBI Taxonomy" id="1680"/>
    <lineage>
        <taxon>Bacteria</taxon>
        <taxon>Bacillati</taxon>
        <taxon>Actinomycetota</taxon>
        <taxon>Actinomycetes</taxon>
        <taxon>Bifidobacteriales</taxon>
        <taxon>Bifidobacteriaceae</taxon>
        <taxon>Bifidobacterium</taxon>
    </lineage>
</organism>
<dbReference type="SUPFAM" id="SSF53448">
    <property type="entry name" value="Nucleotide-diphospho-sugar transferases"/>
    <property type="match status" value="1"/>
</dbReference>